<protein>
    <submittedName>
        <fullName evidence="2">Uncharacterized protein</fullName>
    </submittedName>
</protein>
<name>A0ABN9ZRP4_PIPNA</name>
<evidence type="ECO:0000313" key="3">
    <source>
        <dbReference type="Proteomes" id="UP001314169"/>
    </source>
</evidence>
<reference evidence="2" key="1">
    <citation type="submission" date="2023-12" db="EMBL/GenBank/DDBJ databases">
        <authorList>
            <person name="Brown T."/>
        </authorList>
    </citation>
    <scope>NUCLEOTIDE SEQUENCE</scope>
</reference>
<gene>
    <name evidence="2" type="ORF">MPIPNATIZW_LOCUS7951</name>
</gene>
<accession>A0ABN9ZRP4</accession>
<feature type="compositionally biased region" description="Polar residues" evidence="1">
    <location>
        <begin position="87"/>
        <end position="108"/>
    </location>
</feature>
<feature type="region of interest" description="Disordered" evidence="1">
    <location>
        <begin position="86"/>
        <end position="118"/>
    </location>
</feature>
<proteinExistence type="predicted"/>
<keyword evidence="3" id="KW-1185">Reference proteome</keyword>
<dbReference type="EMBL" id="OY882875">
    <property type="protein sequence ID" value="CAK6439645.1"/>
    <property type="molecule type" value="Genomic_DNA"/>
</dbReference>
<dbReference type="Proteomes" id="UP001314169">
    <property type="component" value="Chromosome 18"/>
</dbReference>
<organism evidence="2 3">
    <name type="scientific">Pipistrellus nathusii</name>
    <name type="common">Nathusius' pipistrelle</name>
    <dbReference type="NCBI Taxonomy" id="59473"/>
    <lineage>
        <taxon>Eukaryota</taxon>
        <taxon>Metazoa</taxon>
        <taxon>Chordata</taxon>
        <taxon>Craniata</taxon>
        <taxon>Vertebrata</taxon>
        <taxon>Euteleostomi</taxon>
        <taxon>Mammalia</taxon>
        <taxon>Eutheria</taxon>
        <taxon>Laurasiatheria</taxon>
        <taxon>Chiroptera</taxon>
        <taxon>Yangochiroptera</taxon>
        <taxon>Vespertilionidae</taxon>
        <taxon>Pipistrellus</taxon>
    </lineage>
</organism>
<evidence type="ECO:0000256" key="1">
    <source>
        <dbReference type="SAM" id="MobiDB-lite"/>
    </source>
</evidence>
<sequence length="118" mass="12912">MIMITVKNGAPHLSVGHKKYESEITCIWASRRSMTPSIPCGGSPLPSSYCSQLEKSMCATSCPGREVSVDGNATERWCLLGEMKLTGSASRHQTPPPQSSNRTEQGQTRGRVIQMRED</sequence>
<evidence type="ECO:0000313" key="2">
    <source>
        <dbReference type="EMBL" id="CAK6439645.1"/>
    </source>
</evidence>